<proteinExistence type="predicted"/>
<evidence type="ECO:0000259" key="3">
    <source>
        <dbReference type="PROSITE" id="PS51762"/>
    </source>
</evidence>
<keyword evidence="2" id="KW-0732">Signal</keyword>
<dbReference type="Proteomes" id="UP001556367">
    <property type="component" value="Unassembled WGS sequence"/>
</dbReference>
<keyword evidence="5" id="KW-1185">Reference proteome</keyword>
<evidence type="ECO:0000256" key="2">
    <source>
        <dbReference type="SAM" id="SignalP"/>
    </source>
</evidence>
<comment type="caution">
    <text evidence="4">The sequence shown here is derived from an EMBL/GenBank/DDBJ whole genome shotgun (WGS) entry which is preliminary data.</text>
</comment>
<organism evidence="4 5">
    <name type="scientific">Hohenbuehelia grisea</name>
    <dbReference type="NCBI Taxonomy" id="104357"/>
    <lineage>
        <taxon>Eukaryota</taxon>
        <taxon>Fungi</taxon>
        <taxon>Dikarya</taxon>
        <taxon>Basidiomycota</taxon>
        <taxon>Agaricomycotina</taxon>
        <taxon>Agaricomycetes</taxon>
        <taxon>Agaricomycetidae</taxon>
        <taxon>Agaricales</taxon>
        <taxon>Pleurotineae</taxon>
        <taxon>Pleurotaceae</taxon>
        <taxon>Hohenbuehelia</taxon>
    </lineage>
</organism>
<evidence type="ECO:0000313" key="5">
    <source>
        <dbReference type="Proteomes" id="UP001556367"/>
    </source>
</evidence>
<dbReference type="SUPFAM" id="SSF49899">
    <property type="entry name" value="Concanavalin A-like lectins/glucanases"/>
    <property type="match status" value="1"/>
</dbReference>
<dbReference type="InterPro" id="IPR013320">
    <property type="entry name" value="ConA-like_dom_sf"/>
</dbReference>
<protein>
    <recommendedName>
        <fullName evidence="3">GH16 domain-containing protein</fullName>
    </recommendedName>
</protein>
<feature type="chain" id="PRO_5045910050" description="GH16 domain-containing protein" evidence="2">
    <location>
        <begin position="25"/>
        <end position="327"/>
    </location>
</feature>
<name>A0ABR3J6L9_9AGAR</name>
<evidence type="ECO:0000256" key="1">
    <source>
        <dbReference type="SAM" id="MobiDB-lite"/>
    </source>
</evidence>
<reference evidence="5" key="1">
    <citation type="submission" date="2024-06" db="EMBL/GenBank/DDBJ databases">
        <title>Multi-omics analyses provide insights into the biosynthesis of the anticancer antibiotic pleurotin in Hohenbuehelia grisea.</title>
        <authorList>
            <person name="Weaver J.A."/>
            <person name="Alberti F."/>
        </authorList>
    </citation>
    <scope>NUCLEOTIDE SEQUENCE [LARGE SCALE GENOMIC DNA]</scope>
    <source>
        <strain evidence="5">T-177</strain>
    </source>
</reference>
<evidence type="ECO:0000313" key="4">
    <source>
        <dbReference type="EMBL" id="KAL0951158.1"/>
    </source>
</evidence>
<feature type="signal peptide" evidence="2">
    <location>
        <begin position="1"/>
        <end position="24"/>
    </location>
</feature>
<sequence length="327" mass="36853">MYRGCLLYASSLLILGAFYPRALSESTDGRFPSVAPPLSRQKRSNLDKNPDGTTFVWLLQDSYEGKTFYDTFEFFNYSDPTNGAVTYVDRDHAFDKKLVYITDDNKVIMKSDNTSWLAHGQFRESVRIQGRKHYHTGLFILDLDKAPWGCGVWPAFWTIGEGQWPHAGEIDIFEGVHDNQHNQVTWHTSPGCHLTPNATFTGSPVIMSGKQHTDCNGLLPGNPGCGIVEWSRASYGPLFDAQGGGVYAMKWDENGISVWSFFRAAVPQDIFDGSPNPSTWGPPVAFLHPARCDPLKFFVNHSIIFDITFCGRFNELKIRLFEVLSYE</sequence>
<dbReference type="EMBL" id="JASNQZ010000011">
    <property type="protein sequence ID" value="KAL0951158.1"/>
    <property type="molecule type" value="Genomic_DNA"/>
</dbReference>
<gene>
    <name evidence="4" type="ORF">HGRIS_007890</name>
</gene>
<dbReference type="Gene3D" id="2.60.120.200">
    <property type="match status" value="1"/>
</dbReference>
<dbReference type="PANTHER" id="PTHR10963">
    <property type="entry name" value="GLYCOSYL HYDROLASE-RELATED"/>
    <property type="match status" value="1"/>
</dbReference>
<dbReference type="Pfam" id="PF26113">
    <property type="entry name" value="GH16_XgeA"/>
    <property type="match status" value="1"/>
</dbReference>
<accession>A0ABR3J6L9</accession>
<dbReference type="PROSITE" id="PS51762">
    <property type="entry name" value="GH16_2"/>
    <property type="match status" value="1"/>
</dbReference>
<feature type="region of interest" description="Disordered" evidence="1">
    <location>
        <begin position="26"/>
        <end position="47"/>
    </location>
</feature>
<dbReference type="CDD" id="cd02181">
    <property type="entry name" value="GH16_fungal_Lam16A_glucanase"/>
    <property type="match status" value="1"/>
</dbReference>
<dbReference type="InterPro" id="IPR000757">
    <property type="entry name" value="Beta-glucanase-like"/>
</dbReference>
<feature type="domain" description="GH16" evidence="3">
    <location>
        <begin position="42"/>
        <end position="279"/>
    </location>
</feature>
<dbReference type="PANTHER" id="PTHR10963:SF24">
    <property type="entry name" value="GLYCOSIDASE C21B10.07-RELATED"/>
    <property type="match status" value="1"/>
</dbReference>
<dbReference type="InterPro" id="IPR050546">
    <property type="entry name" value="Glycosyl_Hydrlase_16"/>
</dbReference>